<organism evidence="2 3">
    <name type="scientific">Arabidopsis thaliana x Arabidopsis arenosa</name>
    <dbReference type="NCBI Taxonomy" id="1240361"/>
    <lineage>
        <taxon>Eukaryota</taxon>
        <taxon>Viridiplantae</taxon>
        <taxon>Streptophyta</taxon>
        <taxon>Embryophyta</taxon>
        <taxon>Tracheophyta</taxon>
        <taxon>Spermatophyta</taxon>
        <taxon>Magnoliopsida</taxon>
        <taxon>eudicotyledons</taxon>
        <taxon>Gunneridae</taxon>
        <taxon>Pentapetalae</taxon>
        <taxon>rosids</taxon>
        <taxon>malvids</taxon>
        <taxon>Brassicales</taxon>
        <taxon>Brassicaceae</taxon>
        <taxon>Camelineae</taxon>
        <taxon>Arabidopsis</taxon>
    </lineage>
</organism>
<evidence type="ECO:0000313" key="2">
    <source>
        <dbReference type="EMBL" id="KAG7534516.1"/>
    </source>
</evidence>
<dbReference type="PANTHER" id="PTHR35317">
    <property type="entry name" value="OS04G0629600 PROTEIN"/>
    <property type="match status" value="1"/>
</dbReference>
<name>A0A8T1XIY5_9BRAS</name>
<comment type="caution">
    <text evidence="2">The sequence shown here is derived from an EMBL/GenBank/DDBJ whole genome shotgun (WGS) entry which is preliminary data.</text>
</comment>
<proteinExistence type="predicted"/>
<keyword evidence="3" id="KW-1185">Reference proteome</keyword>
<gene>
    <name evidence="2" type="ORF">ISN45_Aa08g020630</name>
</gene>
<evidence type="ECO:0000256" key="1">
    <source>
        <dbReference type="SAM" id="Coils"/>
    </source>
</evidence>
<reference evidence="2 3" key="1">
    <citation type="submission" date="2020-12" db="EMBL/GenBank/DDBJ databases">
        <title>Concerted genomic and epigenomic changes stabilize Arabidopsis allopolyploids.</title>
        <authorList>
            <person name="Chen Z."/>
        </authorList>
    </citation>
    <scope>NUCLEOTIDE SEQUENCE [LARGE SCALE GENOMIC DNA]</scope>
    <source>
        <strain evidence="2">Allo738</strain>
        <tissue evidence="2">Leaf</tissue>
    </source>
</reference>
<feature type="coiled-coil region" evidence="1">
    <location>
        <begin position="281"/>
        <end position="315"/>
    </location>
</feature>
<evidence type="ECO:0008006" key="4">
    <source>
        <dbReference type="Google" id="ProtNLM"/>
    </source>
</evidence>
<dbReference type="Proteomes" id="UP000694240">
    <property type="component" value="Chromosome 13"/>
</dbReference>
<sequence length="316" mass="36609">MGSMVLVPVFDGNNYENWSLQMKTLFKIYDLWDVVETGTQQEPLHVSSPSYVYEGVSYDAASSAVAAENYSILWKQWMEWKDVNALSLIQSGLSIEVFSWIAYATSSKEAWDLLMVRSVGGPIFQARKLVDLKKEYNNMTMSDAETIHEFTEKLLELVFRMKSCGWKVEDKVLVKKILSSLPPRFDKVLVEVAEKLSISVLIDCLLVHEYNMRPDQESFEESVIESINVEESFQGEAEILYSLNEITQCQVAMMERQSEVLSLVQQNQKMLMQMQKQMMMLMQQQDQMSVHSESNENQEEEMTKVIESMKKHNLRR</sequence>
<keyword evidence="1" id="KW-0175">Coiled coil</keyword>
<accession>A0A8T1XIY5</accession>
<dbReference type="Pfam" id="PF14223">
    <property type="entry name" value="Retrotran_gag_2"/>
    <property type="match status" value="1"/>
</dbReference>
<protein>
    <recommendedName>
        <fullName evidence="4">DUF4219 domain-containing protein</fullName>
    </recommendedName>
</protein>
<dbReference type="AlphaFoldDB" id="A0A8T1XIY5"/>
<dbReference type="EMBL" id="JAEFBK010000013">
    <property type="protein sequence ID" value="KAG7534516.1"/>
    <property type="molecule type" value="Genomic_DNA"/>
</dbReference>
<evidence type="ECO:0000313" key="3">
    <source>
        <dbReference type="Proteomes" id="UP000694240"/>
    </source>
</evidence>
<dbReference type="PANTHER" id="PTHR35317:SF35">
    <property type="entry name" value="DUF4219 DOMAIN-CONTAINING PROTEIN"/>
    <property type="match status" value="1"/>
</dbReference>